<feature type="transmembrane region" description="Helical" evidence="2">
    <location>
        <begin position="58"/>
        <end position="78"/>
    </location>
</feature>
<dbReference type="KEGG" id="mfy:HH212_15030"/>
<dbReference type="Proteomes" id="UP000502415">
    <property type="component" value="Chromosome"/>
</dbReference>
<dbReference type="InterPro" id="IPR007820">
    <property type="entry name" value="AbrB_fam"/>
</dbReference>
<accession>A0A7Z2VXC7</accession>
<feature type="transmembrane region" description="Helical" evidence="2">
    <location>
        <begin position="176"/>
        <end position="193"/>
    </location>
</feature>
<feature type="transmembrane region" description="Helical" evidence="2">
    <location>
        <begin position="114"/>
        <end position="133"/>
    </location>
</feature>
<dbReference type="PANTHER" id="PTHR38457">
    <property type="entry name" value="REGULATOR ABRB-RELATED"/>
    <property type="match status" value="1"/>
</dbReference>
<proteinExistence type="predicted"/>
<dbReference type="PIRSF" id="PIRSF038991">
    <property type="entry name" value="Protein_AbrB"/>
    <property type="match status" value="1"/>
</dbReference>
<keyword evidence="2" id="KW-0812">Transmembrane</keyword>
<dbReference type="InterPro" id="IPR017516">
    <property type="entry name" value="AbrB_dup"/>
</dbReference>
<feature type="region of interest" description="Disordered" evidence="1">
    <location>
        <begin position="1"/>
        <end position="22"/>
    </location>
</feature>
<feature type="transmembrane region" description="Helical" evidence="2">
    <location>
        <begin position="32"/>
        <end position="52"/>
    </location>
</feature>
<evidence type="ECO:0000256" key="2">
    <source>
        <dbReference type="SAM" id="Phobius"/>
    </source>
</evidence>
<feature type="transmembrane region" description="Helical" evidence="2">
    <location>
        <begin position="243"/>
        <end position="263"/>
    </location>
</feature>
<sequence length="389" mass="40241">MTRLSKAPASASPPAAGQGDAASPSVRSRLAVTLRTFVPALLLAFLAAQACIALDTPLPWMIGPLFSTAIACMLGAPLGAPVQAREAGQWAIGTALGLYFSAPVLAVLGRHAGWIVLAVGFTVCLGVAAGALLRRLSGSDDVTAFFAMAAGGASEMAVQAERHGAVVERVAAAHSLRIMMVVGTIPFALRWWSRHGGMGSMGKMAGLDTFVPLASRVDTPGLLLLILATSPAALLLKRLRLPNAWVIGPLAVALLLTAAGIELSRLPEWMIRAGQLCIGVSLGTRFTPGFVHTAPRFLASVAVCTAATVLTSAGFAWGLAHVAGLHPGTMMLATSPGGIAEMALTARVLHLGVPVVTAFHVSRMVVVVLGIGPLYRAWVHWRRSDAGRG</sequence>
<keyword evidence="2" id="KW-0472">Membrane</keyword>
<dbReference type="Pfam" id="PF05145">
    <property type="entry name" value="AbrB"/>
    <property type="match status" value="1"/>
</dbReference>
<dbReference type="NCBIfam" id="TIGR03082">
    <property type="entry name" value="Gneg_AbrB_dup"/>
    <property type="match status" value="2"/>
</dbReference>
<feature type="transmembrane region" description="Helical" evidence="2">
    <location>
        <begin position="213"/>
        <end position="236"/>
    </location>
</feature>
<dbReference type="PANTHER" id="PTHR38457:SF1">
    <property type="entry name" value="REGULATOR ABRB-RELATED"/>
    <property type="match status" value="1"/>
</dbReference>
<feature type="transmembrane region" description="Helical" evidence="2">
    <location>
        <begin position="298"/>
        <end position="320"/>
    </location>
</feature>
<reference evidence="3 4" key="1">
    <citation type="submission" date="2020-04" db="EMBL/GenBank/DDBJ databases">
        <title>Genome sequencing of novel species.</title>
        <authorList>
            <person name="Heo J."/>
            <person name="Kim S.-J."/>
            <person name="Kim J.-S."/>
            <person name="Hong S.-B."/>
            <person name="Kwon S.-W."/>
        </authorList>
    </citation>
    <scope>NUCLEOTIDE SEQUENCE [LARGE SCALE GENOMIC DNA]</scope>
    <source>
        <strain evidence="3 4">GN2-R2</strain>
    </source>
</reference>
<protein>
    <submittedName>
        <fullName evidence="3">AbrB family transcriptional regulator</fullName>
    </submittedName>
</protein>
<evidence type="ECO:0000313" key="3">
    <source>
        <dbReference type="EMBL" id="QJE01186.1"/>
    </source>
</evidence>
<dbReference type="RefSeq" id="WP_170203214.1">
    <property type="nucleotide sequence ID" value="NZ_CP051685.1"/>
</dbReference>
<dbReference type="GO" id="GO:0010468">
    <property type="term" value="P:regulation of gene expression"/>
    <property type="evidence" value="ECO:0007669"/>
    <property type="project" value="InterPro"/>
</dbReference>
<dbReference type="EMBL" id="CP051685">
    <property type="protein sequence ID" value="QJE01186.1"/>
    <property type="molecule type" value="Genomic_DNA"/>
</dbReference>
<evidence type="ECO:0000256" key="1">
    <source>
        <dbReference type="SAM" id="MobiDB-lite"/>
    </source>
</evidence>
<evidence type="ECO:0000313" key="4">
    <source>
        <dbReference type="Proteomes" id="UP000502415"/>
    </source>
</evidence>
<feature type="transmembrane region" description="Helical" evidence="2">
    <location>
        <begin position="90"/>
        <end position="108"/>
    </location>
</feature>
<dbReference type="AlphaFoldDB" id="A0A7Z2VXC7"/>
<organism evidence="3 4">
    <name type="scientific">Massilia forsythiae</name>
    <dbReference type="NCBI Taxonomy" id="2728020"/>
    <lineage>
        <taxon>Bacteria</taxon>
        <taxon>Pseudomonadati</taxon>
        <taxon>Pseudomonadota</taxon>
        <taxon>Betaproteobacteria</taxon>
        <taxon>Burkholderiales</taxon>
        <taxon>Oxalobacteraceae</taxon>
        <taxon>Telluria group</taxon>
        <taxon>Massilia</taxon>
    </lineage>
</organism>
<gene>
    <name evidence="3" type="ORF">HH212_15030</name>
</gene>
<feature type="compositionally biased region" description="Low complexity" evidence="1">
    <location>
        <begin position="7"/>
        <end position="22"/>
    </location>
</feature>
<keyword evidence="4" id="KW-1185">Reference proteome</keyword>
<dbReference type="GO" id="GO:0016020">
    <property type="term" value="C:membrane"/>
    <property type="evidence" value="ECO:0007669"/>
    <property type="project" value="InterPro"/>
</dbReference>
<feature type="transmembrane region" description="Helical" evidence="2">
    <location>
        <begin position="351"/>
        <end position="375"/>
    </location>
</feature>
<name>A0A7Z2VXC7_9BURK</name>
<keyword evidence="2" id="KW-1133">Transmembrane helix</keyword>